<dbReference type="InterPro" id="IPR016035">
    <property type="entry name" value="Acyl_Trfase/lysoPLipase"/>
</dbReference>
<dbReference type="NCBIfam" id="NF041079">
    <property type="entry name" value="CBASS_lipase"/>
    <property type="match status" value="1"/>
</dbReference>
<dbReference type="PANTHER" id="PTHR32176">
    <property type="entry name" value="XYLOSE ISOMERASE"/>
    <property type="match status" value="1"/>
</dbReference>
<dbReference type="GO" id="GO:0016042">
    <property type="term" value="P:lipid catabolic process"/>
    <property type="evidence" value="ECO:0007669"/>
    <property type="project" value="UniProtKB-UniRule"/>
</dbReference>
<evidence type="ECO:0000256" key="3">
    <source>
        <dbReference type="PROSITE-ProRule" id="PRU01161"/>
    </source>
</evidence>
<sequence>MSKKTVRILSIDGGGVRGLIPALILKALSKEINGKAMYKSFDIIAGTSTGALIALLLSAPKIGGIPYSNRTDLISDLYETKSHLIFNQNWQIIRTIFQLFKPKYNTKYLSTLLDEYFSQATLKDSLTNIIIPSFDMQTMKPFFFKHLPPSHNNGYQNFYLRDVALASTAAPTYFPAHYAMPINSKNTYCFVDGGLYANNPTLCAYAEARKIYPDAEEFIFVSLGTGKNEKSFLCKDVKNWGLIGWVNPFNSVPLLSSFMYSQESSANHLVSKIPNTKLYRLNPIITNRQSDIDNASPVNIDSLKKTTLSYINENYKVITEIAKHL</sequence>
<feature type="active site" description="Proton acceptor" evidence="3">
    <location>
        <position position="192"/>
    </location>
</feature>
<keyword evidence="2 3" id="KW-0443">Lipid metabolism</keyword>
<protein>
    <submittedName>
        <fullName evidence="5">Patatin-like phospholipase/acyl hydrolase</fullName>
    </submittedName>
</protein>
<dbReference type="PANTHER" id="PTHR32176:SF92">
    <property type="entry name" value="XYLOSE ISOMERASE"/>
    <property type="match status" value="1"/>
</dbReference>
<dbReference type="EMBL" id="SMAL01000002">
    <property type="protein sequence ID" value="TCT16185.1"/>
    <property type="molecule type" value="Genomic_DNA"/>
</dbReference>
<proteinExistence type="inferred from homology"/>
<gene>
    <name evidence="5" type="ORF">EDC18_102201</name>
</gene>
<feature type="active site" description="Nucleophile" evidence="3">
    <location>
        <position position="48"/>
    </location>
</feature>
<feature type="domain" description="PNPLA" evidence="4">
    <location>
        <begin position="9"/>
        <end position="205"/>
    </location>
</feature>
<reference evidence="5 6" key="1">
    <citation type="submission" date="2019-03" db="EMBL/GenBank/DDBJ databases">
        <title>Genomic Encyclopedia of Type Strains, Phase IV (KMG-IV): sequencing the most valuable type-strain genomes for metagenomic binning, comparative biology and taxonomic classification.</title>
        <authorList>
            <person name="Goeker M."/>
        </authorList>
    </citation>
    <scope>NUCLEOTIDE SEQUENCE [LARGE SCALE GENOMIC DNA]</scope>
    <source>
        <strain evidence="5 6">DSM 24629</strain>
    </source>
</reference>
<keyword evidence="3 5" id="KW-0378">Hydrolase</keyword>
<name>A0A4R3MMK3_9FIRM</name>
<evidence type="ECO:0000259" key="4">
    <source>
        <dbReference type="PROSITE" id="PS51635"/>
    </source>
</evidence>
<dbReference type="RefSeq" id="WP_132250388.1">
    <property type="nucleotide sequence ID" value="NZ_SMAL01000002.1"/>
</dbReference>
<keyword evidence="6" id="KW-1185">Reference proteome</keyword>
<dbReference type="OrthoDB" id="9807112at2"/>
<accession>A0A4R3MMK3</accession>
<comment type="similarity">
    <text evidence="1">Belongs to the patatin family.</text>
</comment>
<evidence type="ECO:0000256" key="1">
    <source>
        <dbReference type="ARBA" id="ARBA00010240"/>
    </source>
</evidence>
<feature type="short sequence motif" description="GXSXG" evidence="3">
    <location>
        <begin position="46"/>
        <end position="50"/>
    </location>
</feature>
<feature type="short sequence motif" description="GXGXXG" evidence="3">
    <location>
        <begin position="13"/>
        <end position="18"/>
    </location>
</feature>
<dbReference type="InterPro" id="IPR002641">
    <property type="entry name" value="PNPLA_dom"/>
</dbReference>
<comment type="caution">
    <text evidence="5">The sequence shown here is derived from an EMBL/GenBank/DDBJ whole genome shotgun (WGS) entry which is preliminary data.</text>
</comment>
<organism evidence="5 6">
    <name type="scientific">Natranaerovirga pectinivora</name>
    <dbReference type="NCBI Taxonomy" id="682400"/>
    <lineage>
        <taxon>Bacteria</taxon>
        <taxon>Bacillati</taxon>
        <taxon>Bacillota</taxon>
        <taxon>Clostridia</taxon>
        <taxon>Lachnospirales</taxon>
        <taxon>Natranaerovirgaceae</taxon>
        <taxon>Natranaerovirga</taxon>
    </lineage>
</organism>
<dbReference type="AlphaFoldDB" id="A0A4R3MMK3"/>
<dbReference type="GO" id="GO:0016787">
    <property type="term" value="F:hydrolase activity"/>
    <property type="evidence" value="ECO:0007669"/>
    <property type="project" value="UniProtKB-UniRule"/>
</dbReference>
<keyword evidence="3" id="KW-0442">Lipid degradation</keyword>
<dbReference type="SUPFAM" id="SSF52151">
    <property type="entry name" value="FabD/lysophospholipase-like"/>
    <property type="match status" value="1"/>
</dbReference>
<feature type="short sequence motif" description="DGA/G" evidence="3">
    <location>
        <begin position="192"/>
        <end position="194"/>
    </location>
</feature>
<dbReference type="Proteomes" id="UP000294902">
    <property type="component" value="Unassembled WGS sequence"/>
</dbReference>
<dbReference type="Pfam" id="PF01734">
    <property type="entry name" value="Patatin"/>
    <property type="match status" value="1"/>
</dbReference>
<dbReference type="PROSITE" id="PS51635">
    <property type="entry name" value="PNPLA"/>
    <property type="match status" value="1"/>
</dbReference>
<evidence type="ECO:0000313" key="5">
    <source>
        <dbReference type="EMBL" id="TCT16185.1"/>
    </source>
</evidence>
<dbReference type="Gene3D" id="3.40.1090.10">
    <property type="entry name" value="Cytosolic phospholipase A2 catalytic domain"/>
    <property type="match status" value="1"/>
</dbReference>
<evidence type="ECO:0000256" key="2">
    <source>
        <dbReference type="ARBA" id="ARBA00023098"/>
    </source>
</evidence>
<evidence type="ECO:0000313" key="6">
    <source>
        <dbReference type="Proteomes" id="UP000294902"/>
    </source>
</evidence>